<dbReference type="EMBL" id="ML976991">
    <property type="protein sequence ID" value="KAF1956694.1"/>
    <property type="molecule type" value="Genomic_DNA"/>
</dbReference>
<evidence type="ECO:0000256" key="7">
    <source>
        <dbReference type="ARBA" id="ARBA00023180"/>
    </source>
</evidence>
<organism evidence="12 13">
    <name type="scientific">Byssothecium circinans</name>
    <dbReference type="NCBI Taxonomy" id="147558"/>
    <lineage>
        <taxon>Eukaryota</taxon>
        <taxon>Fungi</taxon>
        <taxon>Dikarya</taxon>
        <taxon>Ascomycota</taxon>
        <taxon>Pezizomycotina</taxon>
        <taxon>Dothideomycetes</taxon>
        <taxon>Pleosporomycetidae</taxon>
        <taxon>Pleosporales</taxon>
        <taxon>Massarineae</taxon>
        <taxon>Massarinaceae</taxon>
        <taxon>Byssothecium</taxon>
    </lineage>
</organism>
<dbReference type="InterPro" id="IPR004886">
    <property type="entry name" value="Glucanosyltransferase"/>
</dbReference>
<evidence type="ECO:0000313" key="13">
    <source>
        <dbReference type="Proteomes" id="UP000800035"/>
    </source>
</evidence>
<evidence type="ECO:0000256" key="6">
    <source>
        <dbReference type="ARBA" id="ARBA00023157"/>
    </source>
</evidence>
<evidence type="ECO:0000256" key="3">
    <source>
        <dbReference type="ARBA" id="ARBA00022622"/>
    </source>
</evidence>
<keyword evidence="10" id="KW-1133">Transmembrane helix</keyword>
<evidence type="ECO:0000256" key="8">
    <source>
        <dbReference type="ARBA" id="ARBA00023288"/>
    </source>
</evidence>
<keyword evidence="7" id="KW-0325">Glycoprotein</keyword>
<dbReference type="GO" id="GO:0042124">
    <property type="term" value="F:1,3-beta-glucanosyltransferase activity"/>
    <property type="evidence" value="ECO:0007669"/>
    <property type="project" value="TreeGrafter"/>
</dbReference>
<dbReference type="PANTHER" id="PTHR31468">
    <property type="entry name" value="1,3-BETA-GLUCANOSYLTRANSFERASE GAS1"/>
    <property type="match status" value="1"/>
</dbReference>
<evidence type="ECO:0000256" key="1">
    <source>
        <dbReference type="ARBA" id="ARBA00004609"/>
    </source>
</evidence>
<accession>A0A6A5TWI7</accession>
<feature type="chain" id="PRO_5025709355" description="1,3-beta-glucanosyltransferase" evidence="9">
    <location>
        <begin position="20"/>
        <end position="536"/>
    </location>
</feature>
<feature type="signal peptide" evidence="9">
    <location>
        <begin position="1"/>
        <end position="19"/>
    </location>
</feature>
<comment type="subcellular location">
    <subcellularLocation>
        <location evidence="1 9">Cell membrane</location>
        <topology evidence="1 9">Lipid-anchor</topology>
        <topology evidence="1 9">GPI-anchor</topology>
    </subcellularLocation>
</comment>
<sequence length="536" mass="56960">MKFSVAAAATALFASSALADVDPIVIKGNKFFYKSNGTQFFMRGVAYQQELGAISGNATGSADSNKYIDPLTDPAICKRDIEQLVKLRTNTIRVYALDPARNHDDCMKQLADAGIYVVADLSEPATSINRDEPQWNVPLFERYTKVIDAMANYTNTLGFFAGNEVSNQKNNTMASAYVKAAVRDSKAYIKAQGHRPIGVGYATNDDAEIRADLSSFFDCGSREEAIDFWGYNIYSWCGKSSFKEAGFDVRTKEFEKYDVPVFFAEYGCNTPRPRLFTEVGTLYGDEMTGVWSGGIVYMYFEEANQFGLVTVEGNKVSTNEDFDNLSKEIAKATPTGVNMNSFSPSNTKAAACPSTGTAWQAAATPLPPSVNANLCSCMSSSVACAVGDKVAEKDYGTLFGTVCGASSGKYCAGINRNLTSGAYGAYGMCSSKDQLNFVMNAYYEGTGKKADSCSFKGSATLKANVASATGNCATLMSQAGKEGTGTVAAAAGRASSTSGSKAAASDLSVSHVTVGFFGVGLYLLGAMASGFAMILL</sequence>
<comment type="similarity">
    <text evidence="2 9">Belongs to the glycosyl hydrolase 72 family.</text>
</comment>
<reference evidence="12" key="1">
    <citation type="journal article" date="2020" name="Stud. Mycol.">
        <title>101 Dothideomycetes genomes: a test case for predicting lifestyles and emergence of pathogens.</title>
        <authorList>
            <person name="Haridas S."/>
            <person name="Albert R."/>
            <person name="Binder M."/>
            <person name="Bloem J."/>
            <person name="Labutti K."/>
            <person name="Salamov A."/>
            <person name="Andreopoulos B."/>
            <person name="Baker S."/>
            <person name="Barry K."/>
            <person name="Bills G."/>
            <person name="Bluhm B."/>
            <person name="Cannon C."/>
            <person name="Castanera R."/>
            <person name="Culley D."/>
            <person name="Daum C."/>
            <person name="Ezra D."/>
            <person name="Gonzalez J."/>
            <person name="Henrissat B."/>
            <person name="Kuo A."/>
            <person name="Liang C."/>
            <person name="Lipzen A."/>
            <person name="Lutzoni F."/>
            <person name="Magnuson J."/>
            <person name="Mondo S."/>
            <person name="Nolan M."/>
            <person name="Ohm R."/>
            <person name="Pangilinan J."/>
            <person name="Park H.-J."/>
            <person name="Ramirez L."/>
            <person name="Alfaro M."/>
            <person name="Sun H."/>
            <person name="Tritt A."/>
            <person name="Yoshinaga Y."/>
            <person name="Zwiers L.-H."/>
            <person name="Turgeon B."/>
            <person name="Goodwin S."/>
            <person name="Spatafora J."/>
            <person name="Crous P."/>
            <person name="Grigoriev I."/>
        </authorList>
    </citation>
    <scope>NUCLEOTIDE SEQUENCE</scope>
    <source>
        <strain evidence="12">CBS 675.92</strain>
    </source>
</reference>
<dbReference type="Proteomes" id="UP000800035">
    <property type="component" value="Unassembled WGS sequence"/>
</dbReference>
<evidence type="ECO:0000256" key="9">
    <source>
        <dbReference type="RuleBase" id="RU361209"/>
    </source>
</evidence>
<dbReference type="InterPro" id="IPR012946">
    <property type="entry name" value="X8"/>
</dbReference>
<evidence type="ECO:0000259" key="11">
    <source>
        <dbReference type="SMART" id="SM00768"/>
    </source>
</evidence>
<keyword evidence="6" id="KW-1015">Disulfide bond</keyword>
<name>A0A6A5TWI7_9PLEO</name>
<gene>
    <name evidence="12" type="ORF">CC80DRAFT_413072</name>
</gene>
<dbReference type="SMART" id="SM00768">
    <property type="entry name" value="X8"/>
    <property type="match status" value="1"/>
</dbReference>
<dbReference type="PANTHER" id="PTHR31468:SF2">
    <property type="entry name" value="1,3-BETA-GLUCANOSYLTRANSFERASE GAS1"/>
    <property type="match status" value="1"/>
</dbReference>
<dbReference type="Gene3D" id="3.20.20.80">
    <property type="entry name" value="Glycosidases"/>
    <property type="match status" value="1"/>
</dbReference>
<dbReference type="SUPFAM" id="SSF51445">
    <property type="entry name" value="(Trans)glycosidases"/>
    <property type="match status" value="1"/>
</dbReference>
<dbReference type="AlphaFoldDB" id="A0A6A5TWI7"/>
<feature type="transmembrane region" description="Helical" evidence="10">
    <location>
        <begin position="514"/>
        <end position="535"/>
    </location>
</feature>
<keyword evidence="10" id="KW-0812">Transmembrane</keyword>
<dbReference type="GO" id="GO:0098552">
    <property type="term" value="C:side of membrane"/>
    <property type="evidence" value="ECO:0007669"/>
    <property type="project" value="UniProtKB-KW"/>
</dbReference>
<proteinExistence type="inferred from homology"/>
<keyword evidence="5 9" id="KW-0472">Membrane</keyword>
<evidence type="ECO:0000256" key="4">
    <source>
        <dbReference type="ARBA" id="ARBA00022729"/>
    </source>
</evidence>
<dbReference type="FunFam" id="3.20.20.80:FF:000038">
    <property type="entry name" value="1,3-beta-glucanosyltransferase"/>
    <property type="match status" value="1"/>
</dbReference>
<evidence type="ECO:0000313" key="12">
    <source>
        <dbReference type="EMBL" id="KAF1956694.1"/>
    </source>
</evidence>
<feature type="domain" description="X8" evidence="11">
    <location>
        <begin position="382"/>
        <end position="474"/>
    </location>
</feature>
<keyword evidence="4 9" id="KW-0732">Signal</keyword>
<dbReference type="EC" id="2.4.1.-" evidence="9"/>
<evidence type="ECO:0000256" key="10">
    <source>
        <dbReference type="SAM" id="Phobius"/>
    </source>
</evidence>
<evidence type="ECO:0000256" key="5">
    <source>
        <dbReference type="ARBA" id="ARBA00023136"/>
    </source>
</evidence>
<keyword evidence="9 12" id="KW-0808">Transferase</keyword>
<dbReference type="GO" id="GO:0005886">
    <property type="term" value="C:plasma membrane"/>
    <property type="evidence" value="ECO:0007669"/>
    <property type="project" value="UniProtKB-SubCell"/>
</dbReference>
<dbReference type="GO" id="GO:0071970">
    <property type="term" value="P:fungal-type cell wall (1-&gt;3)-beta-D-glucan biosynthetic process"/>
    <property type="evidence" value="ECO:0007669"/>
    <property type="project" value="TreeGrafter"/>
</dbReference>
<evidence type="ECO:0000256" key="2">
    <source>
        <dbReference type="ARBA" id="ARBA00007528"/>
    </source>
</evidence>
<comment type="function">
    <text evidence="9">Splits internally a 1,3-beta-glucan molecule and transfers the newly generated reducing end (the donor) to the non-reducing end of another 1,3-beta-glucan molecule (the acceptor) forming a 1,3-beta linkage, resulting in the elongation of 1,3-beta-glucan chains in the cell wall.</text>
</comment>
<dbReference type="Gene3D" id="1.20.58.1040">
    <property type="match status" value="1"/>
</dbReference>
<protein>
    <recommendedName>
        <fullName evidence="9">1,3-beta-glucanosyltransferase</fullName>
        <ecNumber evidence="9">2.4.1.-</ecNumber>
    </recommendedName>
</protein>
<dbReference type="InterPro" id="IPR017853">
    <property type="entry name" value="GH"/>
</dbReference>
<dbReference type="OrthoDB" id="421038at2759"/>
<keyword evidence="13" id="KW-1185">Reference proteome</keyword>
<dbReference type="GO" id="GO:0031505">
    <property type="term" value="P:fungal-type cell wall organization"/>
    <property type="evidence" value="ECO:0007669"/>
    <property type="project" value="TreeGrafter"/>
</dbReference>
<dbReference type="Pfam" id="PF07983">
    <property type="entry name" value="X8"/>
    <property type="match status" value="1"/>
</dbReference>
<dbReference type="Pfam" id="PF03198">
    <property type="entry name" value="Glyco_hydro_72"/>
    <property type="match status" value="1"/>
</dbReference>
<keyword evidence="3 9" id="KW-0336">GPI-anchor</keyword>
<keyword evidence="8 9" id="KW-0449">Lipoprotein</keyword>